<evidence type="ECO:0000256" key="5">
    <source>
        <dbReference type="ARBA" id="ARBA00022723"/>
    </source>
</evidence>
<comment type="cofactor">
    <cofactor evidence="1 10">
        <name>pyridoxal 5'-phosphate</name>
        <dbReference type="ChEBI" id="CHEBI:597326"/>
    </cofactor>
</comment>
<dbReference type="Gene3D" id="3.40.640.10">
    <property type="entry name" value="Type I PLP-dependent aspartate aminotransferase-like (Major domain)"/>
    <property type="match status" value="1"/>
</dbReference>
<evidence type="ECO:0000256" key="10">
    <source>
        <dbReference type="RuleBase" id="RU004504"/>
    </source>
</evidence>
<evidence type="ECO:0000256" key="3">
    <source>
        <dbReference type="ARBA" id="ARBA00012239"/>
    </source>
</evidence>
<evidence type="ECO:0000256" key="1">
    <source>
        <dbReference type="ARBA" id="ARBA00001933"/>
    </source>
</evidence>
<dbReference type="Gene3D" id="1.10.260.50">
    <property type="match status" value="1"/>
</dbReference>
<evidence type="ECO:0000259" key="11">
    <source>
        <dbReference type="Pfam" id="PF00266"/>
    </source>
</evidence>
<evidence type="ECO:0000313" key="12">
    <source>
        <dbReference type="EMBL" id="MDM1050267.1"/>
    </source>
</evidence>
<keyword evidence="5" id="KW-0479">Metal-binding</keyword>
<comment type="caution">
    <text evidence="12">The sequence shown here is derived from an EMBL/GenBank/DDBJ whole genome shotgun (WGS) entry which is preliminary data.</text>
</comment>
<dbReference type="SUPFAM" id="SSF53383">
    <property type="entry name" value="PLP-dependent transferases"/>
    <property type="match status" value="1"/>
</dbReference>
<dbReference type="InterPro" id="IPR016454">
    <property type="entry name" value="Cysteine_dSase"/>
</dbReference>
<keyword evidence="7" id="KW-0408">Iron</keyword>
<evidence type="ECO:0000313" key="13">
    <source>
        <dbReference type="Proteomes" id="UP001170954"/>
    </source>
</evidence>
<feature type="domain" description="Aminotransferase class V" evidence="11">
    <location>
        <begin position="5"/>
        <end position="361"/>
    </location>
</feature>
<keyword evidence="13" id="KW-1185">Reference proteome</keyword>
<sequence>MSFLYFDNNATSRMDDEVLQAMLPYLQETYGNASSVQHKLGRAANTAIERARIDLADRLGSTPKEIYFTSGATESISTVLKGIAQAYNRKGKHIITCKTEHKAVLATCESLGKQGYEITYLDVDAQGNIDLEDLRKAIRADSILVSLMSANNETGVLHPIEKIANICQEKDVLFFCDATQHVGKLPIDLQEVAIDILCLSAHKFHGPKGIGALFIRRKSKPIQIPSLVTGGNQEHGLRGGTYAVPQIVGMGEAVKRFEFHSQIETIRDYFESELQQHIEEATVHARGTLRIPNTSNVLIKHVRSTELMTKVPEMALSSGSACVSGSRDPSHVLKAMGMDDEDVFCSSRFSFSKYTTNDDIDLAIQQIKRAVTQIREASPIWQMYKEGLI</sequence>
<dbReference type="Pfam" id="PF00266">
    <property type="entry name" value="Aminotran_5"/>
    <property type="match status" value="1"/>
</dbReference>
<reference evidence="12" key="1">
    <citation type="submission" date="2020-06" db="EMBL/GenBank/DDBJ databases">
        <authorList>
            <person name="Dong N."/>
        </authorList>
    </citation>
    <scope>NUCLEOTIDE SEQUENCE</scope>
    <source>
        <strain evidence="12">R1692</strain>
    </source>
</reference>
<comment type="catalytic activity">
    <reaction evidence="9">
        <text>(sulfur carrier)-H + L-cysteine = (sulfur carrier)-SH + L-alanine</text>
        <dbReference type="Rhea" id="RHEA:43892"/>
        <dbReference type="Rhea" id="RHEA-COMP:14737"/>
        <dbReference type="Rhea" id="RHEA-COMP:14739"/>
        <dbReference type="ChEBI" id="CHEBI:29917"/>
        <dbReference type="ChEBI" id="CHEBI:35235"/>
        <dbReference type="ChEBI" id="CHEBI:57972"/>
        <dbReference type="ChEBI" id="CHEBI:64428"/>
        <dbReference type="EC" id="2.8.1.7"/>
    </reaction>
</comment>
<keyword evidence="4" id="KW-0808">Transferase</keyword>
<dbReference type="PANTHER" id="PTHR11601">
    <property type="entry name" value="CYSTEINE DESULFURYLASE FAMILY MEMBER"/>
    <property type="match status" value="1"/>
</dbReference>
<dbReference type="InterPro" id="IPR015422">
    <property type="entry name" value="PyrdxlP-dep_Trfase_small"/>
</dbReference>
<keyword evidence="6" id="KW-0663">Pyridoxal phosphate</keyword>
<evidence type="ECO:0000256" key="4">
    <source>
        <dbReference type="ARBA" id="ARBA00022679"/>
    </source>
</evidence>
<dbReference type="EMBL" id="JACAGK010000082">
    <property type="protein sequence ID" value="MDM1050267.1"/>
    <property type="molecule type" value="Genomic_DNA"/>
</dbReference>
<accession>A0ABT7NSS7</accession>
<dbReference type="EC" id="2.8.1.7" evidence="3"/>
<proteinExistence type="inferred from homology"/>
<organism evidence="12 13">
    <name type="scientific">Sphingobacterium hotanense</name>
    <dbReference type="NCBI Taxonomy" id="649196"/>
    <lineage>
        <taxon>Bacteria</taxon>
        <taxon>Pseudomonadati</taxon>
        <taxon>Bacteroidota</taxon>
        <taxon>Sphingobacteriia</taxon>
        <taxon>Sphingobacteriales</taxon>
        <taxon>Sphingobacteriaceae</taxon>
        <taxon>Sphingobacterium</taxon>
    </lineage>
</organism>
<evidence type="ECO:0000256" key="2">
    <source>
        <dbReference type="ARBA" id="ARBA00006490"/>
    </source>
</evidence>
<dbReference type="Proteomes" id="UP001170954">
    <property type="component" value="Unassembled WGS sequence"/>
</dbReference>
<reference evidence="12" key="2">
    <citation type="journal article" date="2022" name="Sci. Total Environ.">
        <title>Prevalence, transmission, and molecular epidemiology of tet(X)-positive bacteria among humans, animals, and environmental niches in China: An epidemiological, and genomic-based study.</title>
        <authorList>
            <person name="Dong N."/>
            <person name="Zeng Y."/>
            <person name="Cai C."/>
            <person name="Sun C."/>
            <person name="Lu J."/>
            <person name="Liu C."/>
            <person name="Zhou H."/>
            <person name="Sun Q."/>
            <person name="Shu L."/>
            <person name="Wang H."/>
            <person name="Wang Y."/>
            <person name="Wang S."/>
            <person name="Wu C."/>
            <person name="Chan E.W."/>
            <person name="Chen G."/>
            <person name="Shen Z."/>
            <person name="Chen S."/>
            <person name="Zhang R."/>
        </authorList>
    </citation>
    <scope>NUCLEOTIDE SEQUENCE</scope>
    <source>
        <strain evidence="12">R1692</strain>
    </source>
</reference>
<dbReference type="InterPro" id="IPR000192">
    <property type="entry name" value="Aminotrans_V_dom"/>
</dbReference>
<evidence type="ECO:0000256" key="8">
    <source>
        <dbReference type="ARBA" id="ARBA00023014"/>
    </source>
</evidence>
<dbReference type="RefSeq" id="WP_286652368.1">
    <property type="nucleotide sequence ID" value="NZ_JACAGK010000082.1"/>
</dbReference>
<dbReference type="PIRSF" id="PIRSF005572">
    <property type="entry name" value="NifS"/>
    <property type="match status" value="1"/>
</dbReference>
<dbReference type="InterPro" id="IPR015424">
    <property type="entry name" value="PyrdxlP-dep_Trfase"/>
</dbReference>
<dbReference type="Gene3D" id="3.90.1150.10">
    <property type="entry name" value="Aspartate Aminotransferase, domain 1"/>
    <property type="match status" value="1"/>
</dbReference>
<dbReference type="InterPro" id="IPR020578">
    <property type="entry name" value="Aminotrans_V_PyrdxlP_BS"/>
</dbReference>
<gene>
    <name evidence="12" type="ORF">HX018_18675</name>
</gene>
<name>A0ABT7NSS7_9SPHI</name>
<keyword evidence="8" id="KW-0411">Iron-sulfur</keyword>
<protein>
    <recommendedName>
        <fullName evidence="3">cysteine desulfurase</fullName>
        <ecNumber evidence="3">2.8.1.7</ecNumber>
    </recommendedName>
</protein>
<evidence type="ECO:0000256" key="6">
    <source>
        <dbReference type="ARBA" id="ARBA00022898"/>
    </source>
</evidence>
<comment type="similarity">
    <text evidence="2">Belongs to the class-V pyridoxal-phosphate-dependent aminotransferase family. NifS/IscS subfamily.</text>
</comment>
<dbReference type="InterPro" id="IPR015421">
    <property type="entry name" value="PyrdxlP-dep_Trfase_major"/>
</dbReference>
<dbReference type="PANTHER" id="PTHR11601:SF34">
    <property type="entry name" value="CYSTEINE DESULFURASE"/>
    <property type="match status" value="1"/>
</dbReference>
<evidence type="ECO:0000256" key="9">
    <source>
        <dbReference type="ARBA" id="ARBA00050776"/>
    </source>
</evidence>
<dbReference type="PROSITE" id="PS00595">
    <property type="entry name" value="AA_TRANSFER_CLASS_5"/>
    <property type="match status" value="1"/>
</dbReference>
<evidence type="ECO:0000256" key="7">
    <source>
        <dbReference type="ARBA" id="ARBA00023004"/>
    </source>
</evidence>